<dbReference type="EMBL" id="ML977507">
    <property type="protein sequence ID" value="KAF2128819.1"/>
    <property type="molecule type" value="Genomic_DNA"/>
</dbReference>
<protein>
    <submittedName>
        <fullName evidence="3">Uncharacterized protein</fullName>
    </submittedName>
</protein>
<feature type="compositionally biased region" description="Basic and acidic residues" evidence="1">
    <location>
        <begin position="355"/>
        <end position="364"/>
    </location>
</feature>
<evidence type="ECO:0000256" key="2">
    <source>
        <dbReference type="SAM" id="Phobius"/>
    </source>
</evidence>
<feature type="transmembrane region" description="Helical" evidence="2">
    <location>
        <begin position="97"/>
        <end position="120"/>
    </location>
</feature>
<feature type="compositionally biased region" description="Low complexity" evidence="1">
    <location>
        <begin position="419"/>
        <end position="452"/>
    </location>
</feature>
<gene>
    <name evidence="3" type="ORF">P153DRAFT_291856</name>
</gene>
<evidence type="ECO:0000256" key="1">
    <source>
        <dbReference type="SAM" id="MobiDB-lite"/>
    </source>
</evidence>
<keyword evidence="2" id="KW-1133">Transmembrane helix</keyword>
<feature type="transmembrane region" description="Helical" evidence="2">
    <location>
        <begin position="181"/>
        <end position="200"/>
    </location>
</feature>
<organism evidence="3 4">
    <name type="scientific">Dothidotthia symphoricarpi CBS 119687</name>
    <dbReference type="NCBI Taxonomy" id="1392245"/>
    <lineage>
        <taxon>Eukaryota</taxon>
        <taxon>Fungi</taxon>
        <taxon>Dikarya</taxon>
        <taxon>Ascomycota</taxon>
        <taxon>Pezizomycotina</taxon>
        <taxon>Dothideomycetes</taxon>
        <taxon>Pleosporomycetidae</taxon>
        <taxon>Pleosporales</taxon>
        <taxon>Dothidotthiaceae</taxon>
        <taxon>Dothidotthia</taxon>
    </lineage>
</organism>
<dbReference type="Proteomes" id="UP000799771">
    <property type="component" value="Unassembled WGS sequence"/>
</dbReference>
<evidence type="ECO:0000313" key="3">
    <source>
        <dbReference type="EMBL" id="KAF2128819.1"/>
    </source>
</evidence>
<dbReference type="GeneID" id="54404227"/>
<keyword evidence="2" id="KW-0472">Membrane</keyword>
<keyword evidence="4" id="KW-1185">Reference proteome</keyword>
<accession>A0A6A6AAJ9</accession>
<feature type="region of interest" description="Disordered" evidence="1">
    <location>
        <begin position="415"/>
        <end position="465"/>
    </location>
</feature>
<name>A0A6A6AAJ9_9PLEO</name>
<proteinExistence type="predicted"/>
<feature type="transmembrane region" description="Helical" evidence="2">
    <location>
        <begin position="56"/>
        <end position="76"/>
    </location>
</feature>
<feature type="transmembrane region" description="Helical" evidence="2">
    <location>
        <begin position="220"/>
        <end position="245"/>
    </location>
</feature>
<feature type="transmembrane region" description="Helical" evidence="2">
    <location>
        <begin position="140"/>
        <end position="160"/>
    </location>
</feature>
<feature type="region of interest" description="Disordered" evidence="1">
    <location>
        <begin position="354"/>
        <end position="399"/>
    </location>
</feature>
<reference evidence="3" key="1">
    <citation type="journal article" date="2020" name="Stud. Mycol.">
        <title>101 Dothideomycetes genomes: a test case for predicting lifestyles and emergence of pathogens.</title>
        <authorList>
            <person name="Haridas S."/>
            <person name="Albert R."/>
            <person name="Binder M."/>
            <person name="Bloem J."/>
            <person name="Labutti K."/>
            <person name="Salamov A."/>
            <person name="Andreopoulos B."/>
            <person name="Baker S."/>
            <person name="Barry K."/>
            <person name="Bills G."/>
            <person name="Bluhm B."/>
            <person name="Cannon C."/>
            <person name="Castanera R."/>
            <person name="Culley D."/>
            <person name="Daum C."/>
            <person name="Ezra D."/>
            <person name="Gonzalez J."/>
            <person name="Henrissat B."/>
            <person name="Kuo A."/>
            <person name="Liang C."/>
            <person name="Lipzen A."/>
            <person name="Lutzoni F."/>
            <person name="Magnuson J."/>
            <person name="Mondo S."/>
            <person name="Nolan M."/>
            <person name="Ohm R."/>
            <person name="Pangilinan J."/>
            <person name="Park H.-J."/>
            <person name="Ramirez L."/>
            <person name="Alfaro M."/>
            <person name="Sun H."/>
            <person name="Tritt A."/>
            <person name="Yoshinaga Y."/>
            <person name="Zwiers L.-H."/>
            <person name="Turgeon B."/>
            <person name="Goodwin S."/>
            <person name="Spatafora J."/>
            <person name="Crous P."/>
            <person name="Grigoriev I."/>
        </authorList>
    </citation>
    <scope>NUCLEOTIDE SEQUENCE</scope>
    <source>
        <strain evidence="3">CBS 119687</strain>
    </source>
</reference>
<feature type="compositionally biased region" description="Basic and acidic residues" evidence="1">
    <location>
        <begin position="387"/>
        <end position="399"/>
    </location>
</feature>
<dbReference type="OrthoDB" id="5368516at2759"/>
<feature type="transmembrane region" description="Helical" evidence="2">
    <location>
        <begin position="257"/>
        <end position="276"/>
    </location>
</feature>
<dbReference type="AlphaFoldDB" id="A0A6A6AAJ9"/>
<feature type="transmembrane region" description="Helical" evidence="2">
    <location>
        <begin position="296"/>
        <end position="315"/>
    </location>
</feature>
<evidence type="ECO:0000313" key="4">
    <source>
        <dbReference type="Proteomes" id="UP000799771"/>
    </source>
</evidence>
<dbReference type="RefSeq" id="XP_033523208.1">
    <property type="nucleotide sequence ID" value="XM_033663795.1"/>
</dbReference>
<keyword evidence="2" id="KW-0812">Transmembrane</keyword>
<sequence length="574" mass="63691">MADAWVARFPTLDVRSHLNLTLNMSTIHQTPWMESNTTRATIASLQLEKVQAIRTMHLTLGAFSLALALLTIHRILSDARRVAALQVSLRRQRFKSLRNVHPAEIFPLAIVCGAALQQIFFVSVQSTTLQTIFSDKCRGLTMITYPALFLVGYITLVFGVETAIRAVRSESFAPRGKWNTLICIGTVSFLLLLTWIPTIVWPMSRRCFGSLIWFPMRYDLLTLVIVCILVASLLLLAALISIQLLRTKNVDPNERIAASRMAYFLLITALIYTLLIPVEIQSLRRDFATALRSSHIAEVSLFSSGMIITFFHLFLRTNAERTAIRELSAPRQQKRPRIRFFGPSDLEINISSPMDLRRGRRPDSRQGLIDVGPEKNGADFDVEEFDNERGDKERNWPLPDERRLVASTYSFFPKDEAPRPAVRANAPRTPSSPSTSSSTSASSSTTTLTLSPLTPPRPLFAPPRRIQSTDSSLTVEIGLRFSLAPATLLTAGRYTPSVHGEAEGGVVRPPPTLGRGVYREKGDRWDKQLPAVPDERAVSPVAGVGVVSGLRMNPVTPVVGSAAGRAEEGRRGWI</sequence>